<protein>
    <submittedName>
        <fullName evidence="4">Uncharacterized protein</fullName>
    </submittedName>
</protein>
<gene>
    <name evidence="4" type="ORF">SNOG_04915</name>
</gene>
<proteinExistence type="predicted"/>
<dbReference type="eggNOG" id="ENOG502RJ9C">
    <property type="taxonomic scope" value="Eukaryota"/>
</dbReference>
<dbReference type="InParanoid" id="Q0UTJ9"/>
<feature type="chain" id="PRO_5004178134" evidence="3">
    <location>
        <begin position="23"/>
        <end position="122"/>
    </location>
</feature>
<evidence type="ECO:0000313" key="4">
    <source>
        <dbReference type="EMBL" id="EAT87306.1"/>
    </source>
</evidence>
<feature type="compositionally biased region" description="Low complexity" evidence="1">
    <location>
        <begin position="24"/>
        <end position="46"/>
    </location>
</feature>
<dbReference type="HOGENOM" id="CLU_2050469_0_0_1"/>
<dbReference type="RefSeq" id="XP_001795328.1">
    <property type="nucleotide sequence ID" value="XM_001795276.1"/>
</dbReference>
<accession>Q0UTJ9</accession>
<dbReference type="EMBL" id="CH445331">
    <property type="protein sequence ID" value="EAT87306.1"/>
    <property type="molecule type" value="Genomic_DNA"/>
</dbReference>
<feature type="region of interest" description="Disordered" evidence="1">
    <location>
        <begin position="24"/>
        <end position="47"/>
    </location>
</feature>
<evidence type="ECO:0000313" key="5">
    <source>
        <dbReference type="Proteomes" id="UP000001055"/>
    </source>
</evidence>
<organism evidence="4 5">
    <name type="scientific">Phaeosphaeria nodorum (strain SN15 / ATCC MYA-4574 / FGSC 10173)</name>
    <name type="common">Glume blotch fungus</name>
    <name type="synonym">Parastagonospora nodorum</name>
    <dbReference type="NCBI Taxonomy" id="321614"/>
    <lineage>
        <taxon>Eukaryota</taxon>
        <taxon>Fungi</taxon>
        <taxon>Dikarya</taxon>
        <taxon>Ascomycota</taxon>
        <taxon>Pezizomycotina</taxon>
        <taxon>Dothideomycetes</taxon>
        <taxon>Pleosporomycetidae</taxon>
        <taxon>Pleosporales</taxon>
        <taxon>Pleosporineae</taxon>
        <taxon>Phaeosphaeriaceae</taxon>
        <taxon>Parastagonospora</taxon>
    </lineage>
</organism>
<dbReference type="OMA" id="HIFLFHL"/>
<keyword evidence="3" id="KW-0732">Signal</keyword>
<name>Q0UTJ9_PHANO</name>
<dbReference type="GeneID" id="5972203"/>
<keyword evidence="2" id="KW-0812">Transmembrane</keyword>
<feature type="transmembrane region" description="Helical" evidence="2">
    <location>
        <begin position="51"/>
        <end position="71"/>
    </location>
</feature>
<evidence type="ECO:0000256" key="3">
    <source>
        <dbReference type="SAM" id="SignalP"/>
    </source>
</evidence>
<evidence type="ECO:0000256" key="2">
    <source>
        <dbReference type="SAM" id="Phobius"/>
    </source>
</evidence>
<keyword evidence="2" id="KW-0472">Membrane</keyword>
<feature type="signal peptide" evidence="3">
    <location>
        <begin position="1"/>
        <end position="22"/>
    </location>
</feature>
<reference evidence="5" key="1">
    <citation type="journal article" date="2007" name="Plant Cell">
        <title>Dothideomycete-plant interactions illuminated by genome sequencing and EST analysis of the wheat pathogen Stagonospora nodorum.</title>
        <authorList>
            <person name="Hane J.K."/>
            <person name="Lowe R.G."/>
            <person name="Solomon P.S."/>
            <person name="Tan K.C."/>
            <person name="Schoch C.L."/>
            <person name="Spatafora J.W."/>
            <person name="Crous P.W."/>
            <person name="Kodira C."/>
            <person name="Birren B.W."/>
            <person name="Galagan J.E."/>
            <person name="Torriani S.F."/>
            <person name="McDonald B.A."/>
            <person name="Oliver R.P."/>
        </authorList>
    </citation>
    <scope>NUCLEOTIDE SEQUENCE [LARGE SCALE GENOMIC DNA]</scope>
    <source>
        <strain evidence="5">SN15 / ATCC MYA-4574 / FGSC 10173</strain>
    </source>
</reference>
<sequence length="122" mass="13441">MPRLPFSFILIPLFSIITTAQAAPAPPSSTNATSSTSFTSNPSSPSWSKEAIFTLAGVVIAVAGVLTTLTLSSTRIRENLCQPFKYCAKRNKERSDRRLQNKYDEWLAFQEWLELSNARGGA</sequence>
<dbReference type="KEGG" id="pno:SNOG_04915"/>
<keyword evidence="2" id="KW-1133">Transmembrane helix</keyword>
<dbReference type="AlphaFoldDB" id="Q0UTJ9"/>
<dbReference type="Proteomes" id="UP000001055">
    <property type="component" value="Unassembled WGS sequence"/>
</dbReference>
<evidence type="ECO:0000256" key="1">
    <source>
        <dbReference type="SAM" id="MobiDB-lite"/>
    </source>
</evidence>
<dbReference type="VEuPathDB" id="FungiDB:JI435_440940"/>